<feature type="transmembrane region" description="Helical" evidence="12">
    <location>
        <begin position="36"/>
        <end position="53"/>
    </location>
</feature>
<dbReference type="Proteomes" id="UP000249016">
    <property type="component" value="Unassembled WGS sequence"/>
</dbReference>
<dbReference type="Pfam" id="PF07715">
    <property type="entry name" value="Plug"/>
    <property type="match status" value="1"/>
</dbReference>
<keyword evidence="8 12" id="KW-1133">Transmembrane helix</keyword>
<gene>
    <name evidence="14" type="ORF">HMF3257_27995</name>
</gene>
<dbReference type="InterPro" id="IPR012910">
    <property type="entry name" value="Plug_dom"/>
</dbReference>
<dbReference type="Pfam" id="PF03544">
    <property type="entry name" value="TonB_C"/>
    <property type="match status" value="1"/>
</dbReference>
<dbReference type="OrthoDB" id="1522859at2"/>
<feature type="transmembrane region" description="Helical" evidence="12">
    <location>
        <begin position="6"/>
        <end position="24"/>
    </location>
</feature>
<dbReference type="InterPro" id="IPR051045">
    <property type="entry name" value="TonB-dependent_transducer"/>
</dbReference>
<dbReference type="SUPFAM" id="SSF56935">
    <property type="entry name" value="Porins"/>
    <property type="match status" value="1"/>
</dbReference>
<dbReference type="GO" id="GO:0009279">
    <property type="term" value="C:cell outer membrane"/>
    <property type="evidence" value="ECO:0007669"/>
    <property type="project" value="UniProtKB-SubCell"/>
</dbReference>
<dbReference type="PANTHER" id="PTHR33446">
    <property type="entry name" value="PROTEIN TONB-RELATED"/>
    <property type="match status" value="1"/>
</dbReference>
<dbReference type="PROSITE" id="PS52016">
    <property type="entry name" value="TONB_DEPENDENT_REC_3"/>
    <property type="match status" value="1"/>
</dbReference>
<dbReference type="PROSITE" id="PS52015">
    <property type="entry name" value="TONB_CTD"/>
    <property type="match status" value="1"/>
</dbReference>
<evidence type="ECO:0000256" key="4">
    <source>
        <dbReference type="ARBA" id="ARBA00022475"/>
    </source>
</evidence>
<evidence type="ECO:0000256" key="1">
    <source>
        <dbReference type="ARBA" id="ARBA00004383"/>
    </source>
</evidence>
<dbReference type="GO" id="GO:0055085">
    <property type="term" value="P:transmembrane transport"/>
    <property type="evidence" value="ECO:0007669"/>
    <property type="project" value="InterPro"/>
</dbReference>
<keyword evidence="9 10" id="KW-0472">Membrane</keyword>
<dbReference type="GO" id="GO:0098797">
    <property type="term" value="C:plasma membrane protein complex"/>
    <property type="evidence" value="ECO:0007669"/>
    <property type="project" value="TreeGrafter"/>
</dbReference>
<dbReference type="Gene3D" id="3.30.1150.10">
    <property type="match status" value="1"/>
</dbReference>
<dbReference type="EMBL" id="QLII01000001">
    <property type="protein sequence ID" value="RAI77071.1"/>
    <property type="molecule type" value="Genomic_DNA"/>
</dbReference>
<keyword evidence="10" id="KW-1134">Transmembrane beta strand</keyword>
<sequence length="640" mass="71064">MNALDYLLKANLYGLLFASCYWLLLRRHTFFTLNRAYLLASVILSLILPLVILPTQTVETLPVPIGVITLPMSTITVDTGETGPDWEQLGIWGYGLVSLVLLIRLAIRVGRLAWLIRRSPRQQHEGYMLVQPNDPAIPTFSFFQYVILNPADTQNELIFQHELVHVRQCHSADVLGMGVLQALFWACPTLWLMDRLLRQVHEFLADQPASQPIEYARFLVAYSFGTQPGLSGPDALTNSFFNPSLLKQRIVMLHQKATTRWALGKYILVLPLVFGLLAMTTAREEIASVMSQATDETITVSGQVTSAVDRKPLPGVNVILKNTSQGTSTDSEGKYQLANVPKSGSLVFSFVGFTSQEVKVNGHNTINASLSLQSSKLNEVVVVAYEPTQEPLPAAQSTITKPDSQTSQNGEIFTVVEQVPEFPGGMQALGQYLTRNLRYPAEAQQNKVQGRVFVQFIVSQTGEIQSLRILKGIGSGCDEEAVRVVSQMPRWNPGKQNGRVVSVQYNLPIQFSLEKREDKRSGQVESTTQPESIQKKGVILDNSKNGRYALYDDLTNGSKERYSMRLPDSLQESRALITIRSQALNGGEPLYILDGIEVPTIFNLKPENIENITVLKDAAARFRYGAKGLNGVILITTKKK</sequence>
<evidence type="ECO:0000259" key="13">
    <source>
        <dbReference type="PROSITE" id="PS52015"/>
    </source>
</evidence>
<feature type="transmembrane region" description="Helical" evidence="12">
    <location>
        <begin position="89"/>
        <end position="107"/>
    </location>
</feature>
<dbReference type="NCBIfam" id="TIGR01352">
    <property type="entry name" value="tonB_Cterm"/>
    <property type="match status" value="1"/>
</dbReference>
<dbReference type="InterPro" id="IPR006260">
    <property type="entry name" value="TonB/TolA_C"/>
</dbReference>
<keyword evidence="15" id="KW-1185">Reference proteome</keyword>
<evidence type="ECO:0000256" key="5">
    <source>
        <dbReference type="ARBA" id="ARBA00022519"/>
    </source>
</evidence>
<evidence type="ECO:0000256" key="9">
    <source>
        <dbReference type="ARBA" id="ARBA00023136"/>
    </source>
</evidence>
<dbReference type="InterPro" id="IPR037066">
    <property type="entry name" value="Plug_dom_sf"/>
</dbReference>
<comment type="subcellular location">
    <subcellularLocation>
        <location evidence="1">Cell inner membrane</location>
        <topology evidence="1">Single-pass membrane protein</topology>
        <orientation evidence="1">Periplasmic side</orientation>
    </subcellularLocation>
    <subcellularLocation>
        <location evidence="10">Cell outer membrane</location>
        <topology evidence="10">Multi-pass membrane protein</topology>
    </subcellularLocation>
</comment>
<organism evidence="14 15">
    <name type="scientific">Spirosoma telluris</name>
    <dbReference type="NCBI Taxonomy" id="2183553"/>
    <lineage>
        <taxon>Bacteria</taxon>
        <taxon>Pseudomonadati</taxon>
        <taxon>Bacteroidota</taxon>
        <taxon>Cytophagia</taxon>
        <taxon>Cytophagales</taxon>
        <taxon>Cytophagaceae</taxon>
        <taxon>Spirosoma</taxon>
    </lineage>
</organism>
<proteinExistence type="inferred from homology"/>
<dbReference type="GO" id="GO:0031992">
    <property type="term" value="F:energy transducer activity"/>
    <property type="evidence" value="ECO:0007669"/>
    <property type="project" value="TreeGrafter"/>
</dbReference>
<evidence type="ECO:0000256" key="7">
    <source>
        <dbReference type="ARBA" id="ARBA00022927"/>
    </source>
</evidence>
<feature type="domain" description="TonB C-terminal" evidence="13">
    <location>
        <begin position="424"/>
        <end position="520"/>
    </location>
</feature>
<evidence type="ECO:0000256" key="3">
    <source>
        <dbReference type="ARBA" id="ARBA00022448"/>
    </source>
</evidence>
<feature type="region of interest" description="Disordered" evidence="11">
    <location>
        <begin position="516"/>
        <end position="535"/>
    </location>
</feature>
<dbReference type="InterPro" id="IPR037682">
    <property type="entry name" value="TonB_C"/>
</dbReference>
<evidence type="ECO:0000256" key="6">
    <source>
        <dbReference type="ARBA" id="ARBA00022692"/>
    </source>
</evidence>
<evidence type="ECO:0000313" key="15">
    <source>
        <dbReference type="Proteomes" id="UP000249016"/>
    </source>
</evidence>
<evidence type="ECO:0000256" key="12">
    <source>
        <dbReference type="SAM" id="Phobius"/>
    </source>
</evidence>
<dbReference type="Gene3D" id="2.170.130.10">
    <property type="entry name" value="TonB-dependent receptor, plug domain"/>
    <property type="match status" value="1"/>
</dbReference>
<reference evidence="14 15" key="1">
    <citation type="submission" date="2018-06" db="EMBL/GenBank/DDBJ databases">
        <title>Spirosoma sp. HMF3257 Genome sequencing and assembly.</title>
        <authorList>
            <person name="Kang H."/>
            <person name="Cha I."/>
            <person name="Kim H."/>
            <person name="Kang J."/>
            <person name="Joh K."/>
        </authorList>
    </citation>
    <scope>NUCLEOTIDE SEQUENCE [LARGE SCALE GENOMIC DNA]</scope>
    <source>
        <strain evidence="14 15">HMF3257</strain>
    </source>
</reference>
<comment type="similarity">
    <text evidence="10">Belongs to the TonB-dependent receptor family.</text>
</comment>
<dbReference type="CDD" id="cd07341">
    <property type="entry name" value="M56_BlaR1_MecR1_like"/>
    <property type="match status" value="1"/>
</dbReference>
<evidence type="ECO:0000313" key="14">
    <source>
        <dbReference type="EMBL" id="RAI77071.1"/>
    </source>
</evidence>
<dbReference type="GO" id="GO:0015031">
    <property type="term" value="P:protein transport"/>
    <property type="evidence" value="ECO:0007669"/>
    <property type="project" value="UniProtKB-KW"/>
</dbReference>
<keyword evidence="10" id="KW-0998">Cell outer membrane</keyword>
<name>A0A327NNV6_9BACT</name>
<evidence type="ECO:0000256" key="8">
    <source>
        <dbReference type="ARBA" id="ARBA00022989"/>
    </source>
</evidence>
<dbReference type="RefSeq" id="WP_111347212.1">
    <property type="nucleotide sequence ID" value="NZ_QLII01000001.1"/>
</dbReference>
<comment type="caution">
    <text evidence="14">The sequence shown here is derived from an EMBL/GenBank/DDBJ whole genome shotgun (WGS) entry which is preliminary data.</text>
</comment>
<dbReference type="SUPFAM" id="SSF74653">
    <property type="entry name" value="TolA/TonB C-terminal domain"/>
    <property type="match status" value="1"/>
</dbReference>
<dbReference type="PANTHER" id="PTHR33446:SF2">
    <property type="entry name" value="PROTEIN TONB"/>
    <property type="match status" value="1"/>
</dbReference>
<comment type="similarity">
    <text evidence="2">Belongs to the TonB family.</text>
</comment>
<dbReference type="Pfam" id="PF13715">
    <property type="entry name" value="CarbopepD_reg_2"/>
    <property type="match status" value="1"/>
</dbReference>
<evidence type="ECO:0000256" key="11">
    <source>
        <dbReference type="SAM" id="MobiDB-lite"/>
    </source>
</evidence>
<dbReference type="InterPro" id="IPR008969">
    <property type="entry name" value="CarboxyPept-like_regulatory"/>
</dbReference>
<dbReference type="SUPFAM" id="SSF49464">
    <property type="entry name" value="Carboxypeptidase regulatory domain-like"/>
    <property type="match status" value="1"/>
</dbReference>
<evidence type="ECO:0000256" key="10">
    <source>
        <dbReference type="PROSITE-ProRule" id="PRU01360"/>
    </source>
</evidence>
<feature type="compositionally biased region" description="Polar residues" evidence="11">
    <location>
        <begin position="523"/>
        <end position="532"/>
    </location>
</feature>
<dbReference type="InterPro" id="IPR039426">
    <property type="entry name" value="TonB-dep_rcpt-like"/>
</dbReference>
<protein>
    <recommendedName>
        <fullName evidence="13">TonB C-terminal domain-containing protein</fullName>
    </recommendedName>
</protein>
<dbReference type="AlphaFoldDB" id="A0A327NNV6"/>
<keyword evidence="7" id="KW-0653">Protein transport</keyword>
<dbReference type="Gene3D" id="2.60.40.1120">
    <property type="entry name" value="Carboxypeptidase-like, regulatory domain"/>
    <property type="match status" value="1"/>
</dbReference>
<keyword evidence="3 10" id="KW-0813">Transport</keyword>
<accession>A0A327NNV6</accession>
<keyword evidence="6 10" id="KW-0812">Transmembrane</keyword>
<feature type="transmembrane region" description="Helical" evidence="12">
    <location>
        <begin position="262"/>
        <end position="282"/>
    </location>
</feature>
<keyword evidence="4" id="KW-1003">Cell membrane</keyword>
<evidence type="ECO:0000256" key="2">
    <source>
        <dbReference type="ARBA" id="ARBA00006555"/>
    </source>
</evidence>
<keyword evidence="5" id="KW-0997">Cell inner membrane</keyword>